<gene>
    <name evidence="2" type="ORF">GX453_08015</name>
</gene>
<dbReference type="Proteomes" id="UP000559962">
    <property type="component" value="Unassembled WGS sequence"/>
</dbReference>
<evidence type="ECO:0000313" key="2">
    <source>
        <dbReference type="EMBL" id="NLH35943.1"/>
    </source>
</evidence>
<sequence>MPKTTQVVSSDKPESLSGQDNTDKTSDSYETSTSLQKQLDVEQALSVFVSQKLNAVDVDSREKYLKNALTSTAFSGLQIELDSINVKKMIATYEEKNEFTSSSKSILANKEVTNVSIFRDVSNANYYYVEVKYTQTSPVMPNEKLSMVEKLNVSVDDDKISDIIVLSIETLKTDKE</sequence>
<accession>A0A847J506</accession>
<name>A0A847J506_9LACT</name>
<evidence type="ECO:0000313" key="3">
    <source>
        <dbReference type="Proteomes" id="UP000559962"/>
    </source>
</evidence>
<dbReference type="EMBL" id="JAAYVO010000109">
    <property type="protein sequence ID" value="NLH35943.1"/>
    <property type="molecule type" value="Genomic_DNA"/>
</dbReference>
<evidence type="ECO:0000256" key="1">
    <source>
        <dbReference type="SAM" id="MobiDB-lite"/>
    </source>
</evidence>
<protein>
    <submittedName>
        <fullName evidence="2">Uncharacterized protein</fullName>
    </submittedName>
</protein>
<reference evidence="2 3" key="1">
    <citation type="journal article" date="2020" name="Biotechnol. Biofuels">
        <title>New insights from the biogas microbiome by comprehensive genome-resolved metagenomics of nearly 1600 species originating from multiple anaerobic digesters.</title>
        <authorList>
            <person name="Campanaro S."/>
            <person name="Treu L."/>
            <person name="Rodriguez-R L.M."/>
            <person name="Kovalovszki A."/>
            <person name="Ziels R.M."/>
            <person name="Maus I."/>
            <person name="Zhu X."/>
            <person name="Kougias P.G."/>
            <person name="Basile A."/>
            <person name="Luo G."/>
            <person name="Schluter A."/>
            <person name="Konstantinidis K.T."/>
            <person name="Angelidaki I."/>
        </authorList>
    </citation>
    <scope>NUCLEOTIDE SEQUENCE [LARGE SCALE GENOMIC DNA]</scope>
    <source>
        <strain evidence="2">AS27yjCOA_61</strain>
    </source>
</reference>
<dbReference type="AlphaFoldDB" id="A0A847J506"/>
<feature type="region of interest" description="Disordered" evidence="1">
    <location>
        <begin position="1"/>
        <end position="33"/>
    </location>
</feature>
<proteinExistence type="predicted"/>
<comment type="caution">
    <text evidence="2">The sequence shown here is derived from an EMBL/GenBank/DDBJ whole genome shotgun (WGS) entry which is preliminary data.</text>
</comment>
<organism evidence="2 3">
    <name type="scientific">Pseudolactococcus chungangensis</name>
    <dbReference type="NCBI Taxonomy" id="451457"/>
    <lineage>
        <taxon>Bacteria</taxon>
        <taxon>Bacillati</taxon>
        <taxon>Bacillota</taxon>
        <taxon>Bacilli</taxon>
        <taxon>Lactobacillales</taxon>
        <taxon>Streptococcaceae</taxon>
        <taxon>Pseudolactococcus</taxon>
    </lineage>
</organism>